<evidence type="ECO:0000256" key="5">
    <source>
        <dbReference type="ARBA" id="ARBA00022989"/>
    </source>
</evidence>
<comment type="similarity">
    <text evidence="2">Belongs to the G-protein coupled receptor Fz/Smo family.</text>
</comment>
<dbReference type="GO" id="GO:0017147">
    <property type="term" value="F:Wnt-protein binding"/>
    <property type="evidence" value="ECO:0007669"/>
    <property type="project" value="TreeGrafter"/>
</dbReference>
<keyword evidence="3" id="KW-0217">Developmental protein</keyword>
<dbReference type="Gene3D" id="1.10.2000.10">
    <property type="entry name" value="Frizzled cysteine-rich domain"/>
    <property type="match status" value="1"/>
</dbReference>
<evidence type="ECO:0000256" key="2">
    <source>
        <dbReference type="ARBA" id="ARBA00008077"/>
    </source>
</evidence>
<dbReference type="SUPFAM" id="SSF63501">
    <property type="entry name" value="Frizzled cysteine-rich domain"/>
    <property type="match status" value="1"/>
</dbReference>
<dbReference type="SMART" id="SM00063">
    <property type="entry name" value="FRI"/>
    <property type="match status" value="1"/>
</dbReference>
<dbReference type="OrthoDB" id="10053709at2759"/>
<dbReference type="InterPro" id="IPR015526">
    <property type="entry name" value="Frizzled/SFRP"/>
</dbReference>
<dbReference type="EMBL" id="HG994594">
    <property type="protein sequence ID" value="CAF2861168.1"/>
    <property type="molecule type" value="Genomic_DNA"/>
</dbReference>
<dbReference type="AlphaFoldDB" id="A0A7R8H5C4"/>
<dbReference type="PANTHER" id="PTHR11309:SF47">
    <property type="entry name" value="FRIZZLED"/>
    <property type="match status" value="1"/>
</dbReference>
<dbReference type="Gene3D" id="1.20.1070.10">
    <property type="entry name" value="Rhodopsin 7-helix transmembrane proteins"/>
    <property type="match status" value="1"/>
</dbReference>
<proteinExistence type="inferred from homology"/>
<dbReference type="PANTHER" id="PTHR11309">
    <property type="entry name" value="FRIZZLED"/>
    <property type="match status" value="1"/>
</dbReference>
<evidence type="ECO:0000256" key="8">
    <source>
        <dbReference type="ARBA" id="ARBA00023170"/>
    </source>
</evidence>
<dbReference type="InterPro" id="IPR020067">
    <property type="entry name" value="Frizzled_dom"/>
</dbReference>
<keyword evidence="5" id="KW-1133">Transmembrane helix</keyword>
<feature type="domain" description="FZ" evidence="10">
    <location>
        <begin position="18"/>
        <end position="148"/>
    </location>
</feature>
<dbReference type="InterPro" id="IPR036790">
    <property type="entry name" value="Frizzled_dom_sf"/>
</dbReference>
<name>A0A7R8H5C4_LEPSM</name>
<organism evidence="12 13">
    <name type="scientific">Lepeophtheirus salmonis</name>
    <name type="common">Salmon louse</name>
    <name type="synonym">Caligus salmonis</name>
    <dbReference type="NCBI Taxonomy" id="72036"/>
    <lineage>
        <taxon>Eukaryota</taxon>
        <taxon>Metazoa</taxon>
        <taxon>Ecdysozoa</taxon>
        <taxon>Arthropoda</taxon>
        <taxon>Crustacea</taxon>
        <taxon>Multicrustacea</taxon>
        <taxon>Hexanauplia</taxon>
        <taxon>Copepoda</taxon>
        <taxon>Siphonostomatoida</taxon>
        <taxon>Caligidae</taxon>
        <taxon>Lepeophtheirus</taxon>
    </lineage>
</organism>
<dbReference type="InterPro" id="IPR000539">
    <property type="entry name" value="Frizzled/Smoothened_7TM"/>
</dbReference>
<evidence type="ECO:0000256" key="7">
    <source>
        <dbReference type="ARBA" id="ARBA00023157"/>
    </source>
</evidence>
<dbReference type="GO" id="GO:0042813">
    <property type="term" value="F:Wnt receptor activity"/>
    <property type="evidence" value="ECO:0007669"/>
    <property type="project" value="TreeGrafter"/>
</dbReference>
<dbReference type="GO" id="GO:0035567">
    <property type="term" value="P:non-canonical Wnt signaling pathway"/>
    <property type="evidence" value="ECO:0007669"/>
    <property type="project" value="TreeGrafter"/>
</dbReference>
<keyword evidence="4" id="KW-0812">Transmembrane</keyword>
<dbReference type="GO" id="GO:0060070">
    <property type="term" value="P:canonical Wnt signaling pathway"/>
    <property type="evidence" value="ECO:0007669"/>
    <property type="project" value="TreeGrafter"/>
</dbReference>
<evidence type="ECO:0000256" key="6">
    <source>
        <dbReference type="ARBA" id="ARBA00023136"/>
    </source>
</evidence>
<accession>A0A7R8H5C4</accession>
<comment type="caution">
    <text evidence="9">Lacks conserved residue(s) required for the propagation of feature annotation.</text>
</comment>
<dbReference type="PRINTS" id="PR00489">
    <property type="entry name" value="FRIZZLED"/>
</dbReference>
<dbReference type="GO" id="GO:0005886">
    <property type="term" value="C:plasma membrane"/>
    <property type="evidence" value="ECO:0007669"/>
    <property type="project" value="TreeGrafter"/>
</dbReference>
<comment type="subcellular location">
    <subcellularLocation>
        <location evidence="1">Membrane</location>
        <topology evidence="1">Multi-pass membrane protein</topology>
    </subcellularLocation>
</comment>
<dbReference type="Proteomes" id="UP000675881">
    <property type="component" value="Chromosome 15"/>
</dbReference>
<sequence length="367" mass="41186">MIALILLLIGVASSSREIQHGKCEAIGMPLCRDLPYYNSTIFPNLLNHATQDEASESIRPYGPIVKLKCSSDFQLFLCSLYTPLCTILSHPIPPCKGLCLSAKLGCEDLMKEFDLPWHREFSCDHLPNEQKKDSSVNNGSGEFICPAQLKIPTEREYVLRLGDVQRVKNCGAPCRKMFFNEKEIAFANNWIGLWSVLCLLSTSFTLLTFAVDPGRFPYPERPIIYLSICYFMISLTYIIGYASDDSIACNKAFDNDPSINVRAERTIKQGSLDDDWRCTLLAIDIIFFTIASGLWWVILTISWFLSAGLKWGVEAIDIKSHWFHSIAWIPPSFLTVAILVTKRIDGDVLSGVVLLDSGTLGAFDILY</sequence>
<protein>
    <submittedName>
        <fullName evidence="12">FZD1_7</fullName>
    </submittedName>
</protein>
<keyword evidence="8" id="KW-0675">Receptor</keyword>
<feature type="domain" description="G-protein coupled receptors family 2 profile 2" evidence="11">
    <location>
        <begin position="184"/>
        <end position="367"/>
    </location>
</feature>
<dbReference type="PROSITE" id="PS50261">
    <property type="entry name" value="G_PROTEIN_RECEP_F2_4"/>
    <property type="match status" value="1"/>
</dbReference>
<evidence type="ECO:0000259" key="10">
    <source>
        <dbReference type="PROSITE" id="PS50038"/>
    </source>
</evidence>
<evidence type="ECO:0000256" key="1">
    <source>
        <dbReference type="ARBA" id="ARBA00004141"/>
    </source>
</evidence>
<keyword evidence="6" id="KW-0472">Membrane</keyword>
<dbReference type="SMART" id="SM01330">
    <property type="entry name" value="Frizzled"/>
    <property type="match status" value="1"/>
</dbReference>
<evidence type="ECO:0000256" key="9">
    <source>
        <dbReference type="PROSITE-ProRule" id="PRU00090"/>
    </source>
</evidence>
<reference evidence="12" key="1">
    <citation type="submission" date="2021-02" db="EMBL/GenBank/DDBJ databases">
        <authorList>
            <person name="Bekaert M."/>
        </authorList>
    </citation>
    <scope>NUCLEOTIDE SEQUENCE</scope>
    <source>
        <strain evidence="12">IoA-00</strain>
    </source>
</reference>
<dbReference type="PROSITE" id="PS50038">
    <property type="entry name" value="FZ"/>
    <property type="match status" value="1"/>
</dbReference>
<keyword evidence="7 9" id="KW-1015">Disulfide bond</keyword>
<evidence type="ECO:0000313" key="12">
    <source>
        <dbReference type="EMBL" id="CAF2861168.1"/>
    </source>
</evidence>
<evidence type="ECO:0000259" key="11">
    <source>
        <dbReference type="PROSITE" id="PS50261"/>
    </source>
</evidence>
<feature type="disulfide bond" evidence="9">
    <location>
        <begin position="99"/>
        <end position="123"/>
    </location>
</feature>
<evidence type="ECO:0000256" key="3">
    <source>
        <dbReference type="ARBA" id="ARBA00022473"/>
    </source>
</evidence>
<dbReference type="Pfam" id="PF01392">
    <property type="entry name" value="Fz"/>
    <property type="match status" value="1"/>
</dbReference>
<keyword evidence="13" id="KW-1185">Reference proteome</keyword>
<evidence type="ECO:0000256" key="4">
    <source>
        <dbReference type="ARBA" id="ARBA00022692"/>
    </source>
</evidence>
<evidence type="ECO:0000313" key="13">
    <source>
        <dbReference type="Proteomes" id="UP000675881"/>
    </source>
</evidence>
<gene>
    <name evidence="12" type="ORF">LSAA_6103</name>
</gene>
<dbReference type="Pfam" id="PF01534">
    <property type="entry name" value="Frizzled"/>
    <property type="match status" value="1"/>
</dbReference>
<dbReference type="InterPro" id="IPR017981">
    <property type="entry name" value="GPCR_2-like_7TM"/>
</dbReference>